<comment type="similarity">
    <text evidence="2 12 13">Belongs to the FBPase class 1 family.</text>
</comment>
<feature type="binding site" evidence="12">
    <location>
        <position position="281"/>
    </location>
    <ligand>
        <name>Mg(2+)</name>
        <dbReference type="ChEBI" id="CHEBI:18420"/>
        <label>2</label>
    </ligand>
</feature>
<gene>
    <name evidence="12" type="primary">fbp</name>
    <name evidence="16" type="ORF">DIZ80_09720</name>
</gene>
<dbReference type="GO" id="GO:0042132">
    <property type="term" value="F:fructose 1,6-bisphosphate 1-phosphatase activity"/>
    <property type="evidence" value="ECO:0007669"/>
    <property type="project" value="UniProtKB-UniRule"/>
</dbReference>
<dbReference type="PANTHER" id="PTHR11556:SF35">
    <property type="entry name" value="SEDOHEPTULOSE-1,7-BISPHOSPHATASE, CHLOROPLASTIC"/>
    <property type="match status" value="1"/>
</dbReference>
<dbReference type="PRINTS" id="PR00115">
    <property type="entry name" value="F16BPHPHTASE"/>
</dbReference>
<evidence type="ECO:0000259" key="15">
    <source>
        <dbReference type="Pfam" id="PF18913"/>
    </source>
</evidence>
<comment type="subcellular location">
    <subcellularLocation>
        <location evidence="12">Cytoplasm</location>
    </subcellularLocation>
</comment>
<keyword evidence="6 12" id="KW-0378">Hydrolase</keyword>
<feature type="binding site" evidence="12">
    <location>
        <position position="209"/>
    </location>
    <ligand>
        <name>substrate</name>
    </ligand>
</feature>
<dbReference type="NCBIfam" id="NF006780">
    <property type="entry name" value="PRK09293.1-4"/>
    <property type="match status" value="1"/>
</dbReference>
<evidence type="ECO:0000256" key="8">
    <source>
        <dbReference type="ARBA" id="ARBA00023277"/>
    </source>
</evidence>
<feature type="domain" description="Fructose-1-6-bisphosphatase class I N-terminal" evidence="14">
    <location>
        <begin position="7"/>
        <end position="195"/>
    </location>
</feature>
<dbReference type="PANTHER" id="PTHR11556">
    <property type="entry name" value="FRUCTOSE-1,6-BISPHOSPHATASE-RELATED"/>
    <property type="match status" value="1"/>
</dbReference>
<feature type="binding site" evidence="12">
    <location>
        <begin position="116"/>
        <end position="119"/>
    </location>
    <ligand>
        <name>substrate</name>
    </ligand>
</feature>
<accession>A0A370DCE8</accession>
<dbReference type="GO" id="GO:0006000">
    <property type="term" value="P:fructose metabolic process"/>
    <property type="evidence" value="ECO:0007669"/>
    <property type="project" value="TreeGrafter"/>
</dbReference>
<dbReference type="InterPro" id="IPR028343">
    <property type="entry name" value="FBPtase"/>
</dbReference>
<feature type="domain" description="Fructose-1-6-bisphosphatase class 1 C-terminal" evidence="15">
    <location>
        <begin position="199"/>
        <end position="332"/>
    </location>
</feature>
<feature type="binding site" evidence="12">
    <location>
        <position position="116"/>
    </location>
    <ligand>
        <name>Mg(2+)</name>
        <dbReference type="ChEBI" id="CHEBI:18420"/>
        <label>2</label>
    </ligand>
</feature>
<dbReference type="Proteomes" id="UP000254266">
    <property type="component" value="Unassembled WGS sequence"/>
</dbReference>
<evidence type="ECO:0000256" key="11">
    <source>
        <dbReference type="ARBA" id="ARBA00081210"/>
    </source>
</evidence>
<proteinExistence type="inferred from homology"/>
<dbReference type="EC" id="3.1.3.11" evidence="3 12"/>
<feature type="binding site" evidence="12">
    <location>
        <position position="115"/>
    </location>
    <ligand>
        <name>Mg(2+)</name>
        <dbReference type="ChEBI" id="CHEBI:18420"/>
        <label>1</label>
    </ligand>
</feature>
<protein>
    <recommendedName>
        <fullName evidence="10 12">Fructose-1,6-bisphosphatase class 1</fullName>
        <shortName evidence="12">FBPase class 1</shortName>
        <ecNumber evidence="3 12">3.1.3.11</ecNumber>
    </recommendedName>
    <alternativeName>
        <fullName evidence="11 12">D-fructose-1,6-bisphosphate 1-phosphohydrolase class 1</fullName>
    </alternativeName>
</protein>
<comment type="catalytic activity">
    <reaction evidence="1 12">
        <text>beta-D-fructose 1,6-bisphosphate + H2O = beta-D-fructose 6-phosphate + phosphate</text>
        <dbReference type="Rhea" id="RHEA:11064"/>
        <dbReference type="ChEBI" id="CHEBI:15377"/>
        <dbReference type="ChEBI" id="CHEBI:32966"/>
        <dbReference type="ChEBI" id="CHEBI:43474"/>
        <dbReference type="ChEBI" id="CHEBI:57634"/>
        <dbReference type="EC" id="3.1.3.11"/>
    </reaction>
</comment>
<comment type="subunit">
    <text evidence="12">Homotetramer.</text>
</comment>
<dbReference type="EMBL" id="QFXC01000011">
    <property type="protein sequence ID" value="RDH82553.1"/>
    <property type="molecule type" value="Genomic_DNA"/>
</dbReference>
<dbReference type="SUPFAM" id="SSF56655">
    <property type="entry name" value="Carbohydrate phosphatase"/>
    <property type="match status" value="1"/>
</dbReference>
<comment type="caution">
    <text evidence="12">Lacks conserved residue(s) required for the propagation of feature annotation.</text>
</comment>
<dbReference type="GO" id="GO:0005829">
    <property type="term" value="C:cytosol"/>
    <property type="evidence" value="ECO:0007669"/>
    <property type="project" value="TreeGrafter"/>
</dbReference>
<feature type="binding site" evidence="12">
    <location>
        <position position="113"/>
    </location>
    <ligand>
        <name>Mg(2+)</name>
        <dbReference type="ChEBI" id="CHEBI:18420"/>
        <label>1</label>
    </ligand>
</feature>
<evidence type="ECO:0000256" key="1">
    <source>
        <dbReference type="ARBA" id="ARBA00001273"/>
    </source>
</evidence>
<evidence type="ECO:0000256" key="6">
    <source>
        <dbReference type="ARBA" id="ARBA00022801"/>
    </source>
</evidence>
<dbReference type="GO" id="GO:0006002">
    <property type="term" value="P:fructose 6-phosphate metabolic process"/>
    <property type="evidence" value="ECO:0007669"/>
    <property type="project" value="TreeGrafter"/>
</dbReference>
<feature type="binding site" evidence="12">
    <location>
        <position position="275"/>
    </location>
    <ligand>
        <name>substrate</name>
    </ligand>
</feature>
<evidence type="ECO:0000256" key="7">
    <source>
        <dbReference type="ARBA" id="ARBA00022842"/>
    </source>
</evidence>
<evidence type="ECO:0000313" key="17">
    <source>
        <dbReference type="Proteomes" id="UP000254266"/>
    </source>
</evidence>
<organism evidence="16 17">
    <name type="scientific">endosymbiont of Galathealinum brachiosum</name>
    <dbReference type="NCBI Taxonomy" id="2200906"/>
    <lineage>
        <taxon>Bacteria</taxon>
        <taxon>Pseudomonadati</taxon>
        <taxon>Pseudomonadota</taxon>
        <taxon>Gammaproteobacteria</taxon>
        <taxon>sulfur-oxidizing symbionts</taxon>
    </lineage>
</organism>
<evidence type="ECO:0000256" key="2">
    <source>
        <dbReference type="ARBA" id="ARBA00010941"/>
    </source>
</evidence>
<keyword evidence="4 12" id="KW-0963">Cytoplasm</keyword>
<dbReference type="GO" id="GO:0005986">
    <property type="term" value="P:sucrose biosynthetic process"/>
    <property type="evidence" value="ECO:0007669"/>
    <property type="project" value="TreeGrafter"/>
</dbReference>
<dbReference type="Gene3D" id="3.40.190.80">
    <property type="match status" value="1"/>
</dbReference>
<dbReference type="Gene3D" id="3.30.540.10">
    <property type="entry name" value="Fructose-1,6-Bisphosphatase, subunit A, domain 1"/>
    <property type="match status" value="1"/>
</dbReference>
<evidence type="ECO:0000256" key="9">
    <source>
        <dbReference type="ARBA" id="ARBA00024331"/>
    </source>
</evidence>
<evidence type="ECO:0000256" key="3">
    <source>
        <dbReference type="ARBA" id="ARBA00013093"/>
    </source>
</evidence>
<feature type="binding site" evidence="12">
    <location>
        <position position="113"/>
    </location>
    <ligand>
        <name>Mg(2+)</name>
        <dbReference type="ChEBI" id="CHEBI:18420"/>
        <label>2</label>
    </ligand>
</feature>
<keyword evidence="8 12" id="KW-0119">Carbohydrate metabolism</keyword>
<comment type="cofactor">
    <cofactor evidence="12">
        <name>Mg(2+)</name>
        <dbReference type="ChEBI" id="CHEBI:18420"/>
    </cofactor>
    <text evidence="12">Binds 2 magnesium ions per subunit.</text>
</comment>
<dbReference type="HAMAP" id="MF_01855">
    <property type="entry name" value="FBPase_class1"/>
    <property type="match status" value="1"/>
</dbReference>
<evidence type="ECO:0000256" key="5">
    <source>
        <dbReference type="ARBA" id="ARBA00022723"/>
    </source>
</evidence>
<evidence type="ECO:0000256" key="13">
    <source>
        <dbReference type="RuleBase" id="RU000508"/>
    </source>
</evidence>
<dbReference type="NCBIfam" id="NF006779">
    <property type="entry name" value="PRK09293.1-3"/>
    <property type="match status" value="1"/>
</dbReference>
<dbReference type="FunFam" id="3.40.190.80:FF:000011">
    <property type="entry name" value="Fructose-1,6-bisphosphatase class 1"/>
    <property type="match status" value="1"/>
</dbReference>
<dbReference type="AlphaFoldDB" id="A0A370DCE8"/>
<name>A0A370DCE8_9GAMM</name>
<keyword evidence="5 12" id="KW-0479">Metal-binding</keyword>
<dbReference type="Pfam" id="PF18913">
    <property type="entry name" value="FBPase_C"/>
    <property type="match status" value="1"/>
</dbReference>
<dbReference type="NCBIfam" id="NF006778">
    <property type="entry name" value="PRK09293.1-1"/>
    <property type="match status" value="1"/>
</dbReference>
<dbReference type="InterPro" id="IPR000146">
    <property type="entry name" value="FBPase_class-1"/>
</dbReference>
<dbReference type="GO" id="GO:0030388">
    <property type="term" value="P:fructose 1,6-bisphosphate metabolic process"/>
    <property type="evidence" value="ECO:0007669"/>
    <property type="project" value="TreeGrafter"/>
</dbReference>
<comment type="pathway">
    <text evidence="9">Carbohydrate biosynthesis.</text>
</comment>
<dbReference type="PIRSF" id="PIRSF000904">
    <property type="entry name" value="FBPtase_SBPase"/>
    <property type="match status" value="1"/>
</dbReference>
<keyword evidence="7 12" id="KW-0460">Magnesium</keyword>
<evidence type="ECO:0000256" key="10">
    <source>
        <dbReference type="ARBA" id="ARBA00072069"/>
    </source>
</evidence>
<dbReference type="InterPro" id="IPR033391">
    <property type="entry name" value="FBPase_N"/>
</dbReference>
<evidence type="ECO:0000256" key="12">
    <source>
        <dbReference type="HAMAP-Rule" id="MF_01855"/>
    </source>
</evidence>
<dbReference type="GO" id="GO:0006094">
    <property type="term" value="P:gluconeogenesis"/>
    <property type="evidence" value="ECO:0007669"/>
    <property type="project" value="UniProtKB-UniRule"/>
</dbReference>
<dbReference type="CDD" id="cd00354">
    <property type="entry name" value="FBPase"/>
    <property type="match status" value="1"/>
</dbReference>
<keyword evidence="17" id="KW-1185">Reference proteome</keyword>
<comment type="caution">
    <text evidence="16">The sequence shown here is derived from an EMBL/GenBank/DDBJ whole genome shotgun (WGS) entry which is preliminary data.</text>
</comment>
<evidence type="ECO:0000259" key="14">
    <source>
        <dbReference type="Pfam" id="PF00316"/>
    </source>
</evidence>
<dbReference type="PIRSF" id="PIRSF500210">
    <property type="entry name" value="FBPtase"/>
    <property type="match status" value="1"/>
</dbReference>
<evidence type="ECO:0000256" key="4">
    <source>
        <dbReference type="ARBA" id="ARBA00022490"/>
    </source>
</evidence>
<reference evidence="16 17" key="1">
    <citation type="journal article" date="2018" name="ISME J.">
        <title>Endosymbiont genomes yield clues of tubeworm success.</title>
        <authorList>
            <person name="Li Y."/>
            <person name="Liles M.R."/>
            <person name="Halanych K.M."/>
        </authorList>
    </citation>
    <scope>NUCLEOTIDE SEQUENCE [LARGE SCALE GENOMIC DNA]</scope>
    <source>
        <strain evidence="16">A1464</strain>
    </source>
</reference>
<sequence length="339" mass="37237">MTTGMKLKQFLLHEKRAGVDLPYDLIELIHEVSITCKEIAATVSRGELSGVLGVAGSENVQGETQKELDIITNDIMADHLSVSGLVAGMGSEEIDDPIDVPSKERGEYLLMFDPLDGSSNIDVNISVGTIFSVLKAPLGCKETPKLDDYLQKGIEQKAAGFVVYGPSTVFVLTTGQGVHMFTLDSTIGEFVLTTEGVSIPEETTEYAINMANRRFWEEPMKQYIEDCQLGEDGPLGKRYNMRWVASMVAEVYRILIRGGIFMYPYDNRDPSKAGKLRLMYEANPMGFIIEQAGGMASTGHGRIMEVDSTGLHQRVPVVLGSAAEVRKVEEYHSKAEKVA</sequence>
<dbReference type="FunFam" id="3.30.540.10:FF:000002">
    <property type="entry name" value="Fructose-1,6-bisphosphatase class 1"/>
    <property type="match status" value="1"/>
</dbReference>
<feature type="binding site" evidence="12">
    <location>
        <position position="92"/>
    </location>
    <ligand>
        <name>Mg(2+)</name>
        <dbReference type="ChEBI" id="CHEBI:18420"/>
        <label>1</label>
    </ligand>
</feature>
<dbReference type="Pfam" id="PF00316">
    <property type="entry name" value="FBPase"/>
    <property type="match status" value="1"/>
</dbReference>
<dbReference type="GO" id="GO:0000287">
    <property type="term" value="F:magnesium ion binding"/>
    <property type="evidence" value="ECO:0007669"/>
    <property type="project" value="UniProtKB-UniRule"/>
</dbReference>
<evidence type="ECO:0000313" key="16">
    <source>
        <dbReference type="EMBL" id="RDH82553.1"/>
    </source>
</evidence>
<dbReference type="InterPro" id="IPR044015">
    <property type="entry name" value="FBPase_C_dom"/>
</dbReference>